<sequence>MLQNPHHFYSMDRVKPRPRWFFRWRFTLVRGGISGNKILIAMRRRTAVLSALTGLAYAAASTTKVPAAEEGSAVNPELEKVKALLKAHDEALKGHDLEGVLKTFAKKGAVMGTGPGEIWSGTEELKDAYTHFFESFDKGEQQFEYQHKFGGLNGDMGWLMASGNVNGKLKGKEVSLPLNISITAAKEEGAWKIFSLHFSTLTSGEEKK</sequence>
<dbReference type="SUPFAM" id="SSF54427">
    <property type="entry name" value="NTF2-like"/>
    <property type="match status" value="1"/>
</dbReference>
<dbReference type="InterPro" id="IPR037401">
    <property type="entry name" value="SnoaL-like"/>
</dbReference>
<feature type="domain" description="SnoaL-like" evidence="1">
    <location>
        <begin position="81"/>
        <end position="201"/>
    </location>
</feature>
<dbReference type="EMBL" id="QNRR01000016">
    <property type="protein sequence ID" value="RBP36592.1"/>
    <property type="molecule type" value="Genomic_DNA"/>
</dbReference>
<evidence type="ECO:0000259" key="1">
    <source>
        <dbReference type="Pfam" id="PF13474"/>
    </source>
</evidence>
<dbReference type="AlphaFoldDB" id="A0A366H3N3"/>
<proteinExistence type="predicted"/>
<organism evidence="2 3">
    <name type="scientific">Roseimicrobium gellanilyticum</name>
    <dbReference type="NCBI Taxonomy" id="748857"/>
    <lineage>
        <taxon>Bacteria</taxon>
        <taxon>Pseudomonadati</taxon>
        <taxon>Verrucomicrobiota</taxon>
        <taxon>Verrucomicrobiia</taxon>
        <taxon>Verrucomicrobiales</taxon>
        <taxon>Verrucomicrobiaceae</taxon>
        <taxon>Roseimicrobium</taxon>
    </lineage>
</organism>
<keyword evidence="3" id="KW-1185">Reference proteome</keyword>
<dbReference type="OrthoDB" id="195337at2"/>
<reference evidence="2 3" key="1">
    <citation type="submission" date="2018-06" db="EMBL/GenBank/DDBJ databases">
        <title>Genomic Encyclopedia of Type Strains, Phase IV (KMG-IV): sequencing the most valuable type-strain genomes for metagenomic binning, comparative biology and taxonomic classification.</title>
        <authorList>
            <person name="Goeker M."/>
        </authorList>
    </citation>
    <scope>NUCLEOTIDE SEQUENCE [LARGE SCALE GENOMIC DNA]</scope>
    <source>
        <strain evidence="2 3">DSM 25532</strain>
    </source>
</reference>
<dbReference type="Proteomes" id="UP000253426">
    <property type="component" value="Unassembled WGS sequence"/>
</dbReference>
<dbReference type="InterPro" id="IPR032710">
    <property type="entry name" value="NTF2-like_dom_sf"/>
</dbReference>
<comment type="caution">
    <text evidence="2">The sequence shown here is derived from an EMBL/GenBank/DDBJ whole genome shotgun (WGS) entry which is preliminary data.</text>
</comment>
<gene>
    <name evidence="2" type="ORF">DES53_11631</name>
</gene>
<evidence type="ECO:0000313" key="3">
    <source>
        <dbReference type="Proteomes" id="UP000253426"/>
    </source>
</evidence>
<dbReference type="Pfam" id="PF13474">
    <property type="entry name" value="SnoaL_3"/>
    <property type="match status" value="1"/>
</dbReference>
<accession>A0A366H3N3</accession>
<dbReference type="Gene3D" id="3.10.450.50">
    <property type="match status" value="1"/>
</dbReference>
<name>A0A366H3N3_9BACT</name>
<protein>
    <submittedName>
        <fullName evidence="2">SnoaL-like protein</fullName>
    </submittedName>
</protein>
<evidence type="ECO:0000313" key="2">
    <source>
        <dbReference type="EMBL" id="RBP36592.1"/>
    </source>
</evidence>